<feature type="domain" description="GmrSD restriction endonucleases C-terminal" evidence="2">
    <location>
        <begin position="486"/>
        <end position="629"/>
    </location>
</feature>
<dbReference type="Pfam" id="PF03235">
    <property type="entry name" value="GmrSD_N"/>
    <property type="match status" value="1"/>
</dbReference>
<evidence type="ECO:0000259" key="1">
    <source>
        <dbReference type="Pfam" id="PF03235"/>
    </source>
</evidence>
<dbReference type="Pfam" id="PF07510">
    <property type="entry name" value="GmrSD_C"/>
    <property type="match status" value="1"/>
</dbReference>
<dbReference type="RefSeq" id="WP_110216043.1">
    <property type="nucleotide sequence ID" value="NZ_BIKV01000007.1"/>
</dbReference>
<accession>A0A486SF95</accession>
<dbReference type="PANTHER" id="PTHR35149">
    <property type="entry name" value="SLL5132 PROTEIN"/>
    <property type="match status" value="1"/>
</dbReference>
<organism evidence="3">
    <name type="scientific">Klebsiella pneumoniae</name>
    <dbReference type="NCBI Taxonomy" id="573"/>
    <lineage>
        <taxon>Bacteria</taxon>
        <taxon>Pseudomonadati</taxon>
        <taxon>Pseudomonadota</taxon>
        <taxon>Gammaproteobacteria</taxon>
        <taxon>Enterobacterales</taxon>
        <taxon>Enterobacteriaceae</taxon>
        <taxon>Klebsiella/Raoultella group</taxon>
        <taxon>Klebsiella</taxon>
        <taxon>Klebsiella pneumoniae complex</taxon>
    </lineage>
</organism>
<reference evidence="3" key="1">
    <citation type="submission" date="2019-03" db="EMBL/GenBank/DDBJ databases">
        <authorList>
            <consortium name="Pathogen Informatics"/>
        </authorList>
    </citation>
    <scope>NUCLEOTIDE SEQUENCE</scope>
    <source>
        <strain evidence="3">5012STDY7626354</strain>
    </source>
</reference>
<dbReference type="InterPro" id="IPR011089">
    <property type="entry name" value="GmrSD_C"/>
</dbReference>
<gene>
    <name evidence="3" type="ORF">SAMEA4873555_03364</name>
</gene>
<proteinExistence type="predicted"/>
<evidence type="ECO:0000313" key="3">
    <source>
        <dbReference type="EMBL" id="VGM12758.1"/>
    </source>
</evidence>
<evidence type="ECO:0000259" key="2">
    <source>
        <dbReference type="Pfam" id="PF07510"/>
    </source>
</evidence>
<dbReference type="EMBL" id="CAAHCY010000005">
    <property type="protein sequence ID" value="VGM12758.1"/>
    <property type="molecule type" value="Genomic_DNA"/>
</dbReference>
<protein>
    <submittedName>
        <fullName evidence="3">Uncharacterized conserved protein</fullName>
    </submittedName>
</protein>
<dbReference type="AlphaFoldDB" id="A0A486SF95"/>
<name>A0A486SF95_KLEPN</name>
<sequence length="666" mass="79667">METSLISISKIFTERLLRIPDYQRGYAWTSKEISEFWNDVIFLENDKNHYVGVLTLEDVPSKNISNWVEDHWIIQAKNYSPYFIVDGQQRITTIVILIQTIIEEMNSREGEQQLNYTDITEIRKKFIFENKEKTSPLRSYIFGYDKDNPSYEYLKQEIFGEHSVSSLQLENTIYTQNLLYAKKFFAEKIHSLPLDEMGVIYKKITQNLLFNIYSLDKEIDTYVAFETMNNRGKILSHLELLKNRLIYLTTKLSAPDYEKDSLRHSINECWKSMYHFLGKDIKKRLSDDEFLYHHYILHFKESPVQSNENDAISLDDEEMYFTLNRGYSVSRDEHTRILLDEIFSSKPLNDKTRTFEITAEFISNYVSSLKKSVETWYFIHNPEESRYSKKTIEWLTRINKIPTWKICRVLLLELLNNGYSTQSIETTLSLCERFLFINSMFLNRYFFRELNLISLALQFKREKNIDGLILHLKTETDKTLKYLHGEFSDKFKDCDFYNWNGIRYFMYEYEYSLQSASKTERTKLNWEEFRHKERDSDYDTIEHIYPQRAKHSSWKEPFKNYSIRERKRFRHSIGNLVPLASRKNSSLSNKSFIEKSLKGFKYGCYSENELTNHSQWGPEEIKERSFKLLAFMDKRWELGLCPHSLLKDKDKNKAKTFYLNLIGLNI</sequence>
<dbReference type="InterPro" id="IPR004919">
    <property type="entry name" value="GmrSD_N"/>
</dbReference>
<feature type="domain" description="GmrSD restriction endonucleases N-terminal" evidence="1">
    <location>
        <begin position="9"/>
        <end position="245"/>
    </location>
</feature>
<dbReference type="PANTHER" id="PTHR35149:SF1">
    <property type="entry name" value="DUF5655 DOMAIN-CONTAINING PROTEIN"/>
    <property type="match status" value="1"/>
</dbReference>